<feature type="compositionally biased region" description="Low complexity" evidence="1">
    <location>
        <begin position="62"/>
        <end position="91"/>
    </location>
</feature>
<feature type="region of interest" description="Disordered" evidence="1">
    <location>
        <begin position="123"/>
        <end position="155"/>
    </location>
</feature>
<dbReference type="InterPro" id="IPR010473">
    <property type="entry name" value="GTPase-bd"/>
</dbReference>
<dbReference type="SUPFAM" id="SSF48371">
    <property type="entry name" value="ARM repeat"/>
    <property type="match status" value="1"/>
</dbReference>
<organism evidence="3 4">
    <name type="scientific">Bactrocera dorsalis</name>
    <name type="common">Oriental fruit fly</name>
    <name type="synonym">Dacus dorsalis</name>
    <dbReference type="NCBI Taxonomy" id="27457"/>
    <lineage>
        <taxon>Eukaryota</taxon>
        <taxon>Metazoa</taxon>
        <taxon>Ecdysozoa</taxon>
        <taxon>Arthropoda</taxon>
        <taxon>Hexapoda</taxon>
        <taxon>Insecta</taxon>
        <taxon>Pterygota</taxon>
        <taxon>Neoptera</taxon>
        <taxon>Endopterygota</taxon>
        <taxon>Diptera</taxon>
        <taxon>Brachycera</taxon>
        <taxon>Muscomorpha</taxon>
        <taxon>Tephritoidea</taxon>
        <taxon>Tephritidae</taxon>
        <taxon>Bactrocera</taxon>
        <taxon>Bactrocera</taxon>
    </lineage>
</organism>
<dbReference type="Gene3D" id="1.25.10.10">
    <property type="entry name" value="Leucine-rich Repeat Variant"/>
    <property type="match status" value="1"/>
</dbReference>
<dbReference type="PANTHER" id="PTHR45725:SF1">
    <property type="entry name" value="DISHEVELLED ASSOCIATED ACTIVATOR OF MORPHOGENESIS, ISOFORM D"/>
    <property type="match status" value="1"/>
</dbReference>
<dbReference type="PANTHER" id="PTHR45725">
    <property type="entry name" value="FORMIN HOMOLOGY 2 FAMILY MEMBER"/>
    <property type="match status" value="1"/>
</dbReference>
<feature type="compositionally biased region" description="Polar residues" evidence="1">
    <location>
        <begin position="32"/>
        <end position="55"/>
    </location>
</feature>
<proteinExistence type="predicted"/>
<dbReference type="InterPro" id="IPR051425">
    <property type="entry name" value="Formin_Homology"/>
</dbReference>
<dbReference type="PROSITE" id="PS51232">
    <property type="entry name" value="GBD_FH3"/>
    <property type="match status" value="1"/>
</dbReference>
<evidence type="ECO:0000313" key="4">
    <source>
        <dbReference type="RefSeq" id="XP_049310830.1"/>
    </source>
</evidence>
<feature type="domain" description="GBD/FH3" evidence="2">
    <location>
        <begin position="234"/>
        <end position="473"/>
    </location>
</feature>
<keyword evidence="3" id="KW-1185">Reference proteome</keyword>
<sequence length="473" mass="53080">MCSKNQMSVLMEKLNTTLQSCPISCVNEPDTLSANNDSLQTTPDSTLQKPSQQQRNNEAHNNHNNHNNNNNNNNNHISNSHLSNSATSDTSSASFQQRFDFNRLKARLPELNCLHSLQRYWQQQQQQQSQQPHNENIDSDILTGSHRDESAGGNSSYYTTNILGCTISYPFGKEPKSDGAKETPLQKFYRHQQQKKMPAFRGRRGWCGCFQDDEPPEICVVEGAFTLQTLTPTQPMPPVDELDAKFAELVEELDLTAPNKEAMLNLPPQKKWQIYCSRKQPIDTTDGNTTSITQPPTAEYYIENLKTLVRYVSLSFEDSNSHEYYIRIEGHGPFLDALKTALRTSAHSFVLRFVDLDGLPCLLNLLQKMDICVVNSLLHTRIIGCIKALMNNSTGRAHVLAHPTSIDTIARSLVADNVKTKIAALEILGAVCLVPGGHRKVLQAMLNFQEFAAEISNPAENYLNRERSGIVHV</sequence>
<protein>
    <submittedName>
        <fullName evidence="4">Disheveled-associated activator of morphogenesis 1-like</fullName>
    </submittedName>
</protein>
<reference evidence="4" key="1">
    <citation type="submission" date="2025-08" db="UniProtKB">
        <authorList>
            <consortium name="RefSeq"/>
        </authorList>
    </citation>
    <scope>IDENTIFICATION</scope>
    <source>
        <tissue evidence="4">Adult</tissue>
    </source>
</reference>
<dbReference type="Proteomes" id="UP001652620">
    <property type="component" value="Chromosome 4"/>
</dbReference>
<evidence type="ECO:0000256" key="1">
    <source>
        <dbReference type="SAM" id="MobiDB-lite"/>
    </source>
</evidence>
<dbReference type="InterPro" id="IPR016024">
    <property type="entry name" value="ARM-type_fold"/>
</dbReference>
<dbReference type="RefSeq" id="XP_049310830.1">
    <property type="nucleotide sequence ID" value="XM_049454873.1"/>
</dbReference>
<dbReference type="InterPro" id="IPR014768">
    <property type="entry name" value="GBD/FH3_dom"/>
</dbReference>
<evidence type="ECO:0000313" key="3">
    <source>
        <dbReference type="Proteomes" id="UP001652620"/>
    </source>
</evidence>
<evidence type="ECO:0000259" key="2">
    <source>
        <dbReference type="PROSITE" id="PS51232"/>
    </source>
</evidence>
<dbReference type="SMART" id="SM01140">
    <property type="entry name" value="Drf_GBD"/>
    <property type="match status" value="1"/>
</dbReference>
<dbReference type="InterPro" id="IPR011989">
    <property type="entry name" value="ARM-like"/>
</dbReference>
<name>A0ABM3JNN3_BACDO</name>
<accession>A0ABM3JNN3</accession>
<feature type="region of interest" description="Disordered" evidence="1">
    <location>
        <begin position="32"/>
        <end position="91"/>
    </location>
</feature>
<dbReference type="Pfam" id="PF06371">
    <property type="entry name" value="Drf_GBD"/>
    <property type="match status" value="1"/>
</dbReference>
<dbReference type="GeneID" id="125778231"/>
<gene>
    <name evidence="4" type="primary">LOC125778231</name>
</gene>